<dbReference type="SUPFAM" id="SSF88713">
    <property type="entry name" value="Glycoside hydrolase/deacetylase"/>
    <property type="match status" value="1"/>
</dbReference>
<reference evidence="6" key="1">
    <citation type="submission" date="2023-07" db="EMBL/GenBank/DDBJ databases">
        <title>Genomic Encyclopedia of Type Strains, Phase IV (KMG-IV): sequencing the most valuable type-strain genomes for metagenomic binning, comparative biology and taxonomic classification.</title>
        <authorList>
            <person name="Goeker M."/>
        </authorList>
    </citation>
    <scope>NUCLEOTIDE SEQUENCE</scope>
    <source>
        <strain evidence="6">DSM 19569</strain>
    </source>
</reference>
<evidence type="ECO:0000256" key="1">
    <source>
        <dbReference type="ARBA" id="ARBA00003236"/>
    </source>
</evidence>
<evidence type="ECO:0000313" key="6">
    <source>
        <dbReference type="EMBL" id="MDQ0547106.1"/>
    </source>
</evidence>
<dbReference type="Proteomes" id="UP001223420">
    <property type="component" value="Unassembled WGS sequence"/>
</dbReference>
<proteinExistence type="inferred from homology"/>
<evidence type="ECO:0000256" key="4">
    <source>
        <dbReference type="ARBA" id="ARBA00032976"/>
    </source>
</evidence>
<name>A0AAJ1TUC0_9HYPH</name>
<feature type="domain" description="NodB homology" evidence="5">
    <location>
        <begin position="4"/>
        <end position="191"/>
    </location>
</feature>
<dbReference type="InterPro" id="IPR050248">
    <property type="entry name" value="Polysacc_deacetylase_ArnD"/>
</dbReference>
<comment type="function">
    <text evidence="1">Is involved in generating a small heat-stable compound (Nod), an acylated oligomer of N-acetylglucosamine, that stimulates mitosis in various plant protoplasts.</text>
</comment>
<protein>
    <recommendedName>
        <fullName evidence="3">Chitooligosaccharide deacetylase</fullName>
    </recommendedName>
    <alternativeName>
        <fullName evidence="4">Nodulation protein B</fullName>
    </alternativeName>
</protein>
<accession>A0AAJ1TUC0</accession>
<dbReference type="AlphaFoldDB" id="A0AAJ1TUC0"/>
<dbReference type="PROSITE" id="PS51677">
    <property type="entry name" value="NODB"/>
    <property type="match status" value="1"/>
</dbReference>
<evidence type="ECO:0000259" key="5">
    <source>
        <dbReference type="PROSITE" id="PS51677"/>
    </source>
</evidence>
<comment type="caution">
    <text evidence="6">The sequence shown here is derived from an EMBL/GenBank/DDBJ whole genome shotgun (WGS) entry which is preliminary data.</text>
</comment>
<comment type="similarity">
    <text evidence="2">Belongs to the polysaccharide deacetylase family.</text>
</comment>
<dbReference type="Gene3D" id="3.20.20.370">
    <property type="entry name" value="Glycoside hydrolase/deacetylase"/>
    <property type="match status" value="1"/>
</dbReference>
<gene>
    <name evidence="6" type="ORF">QO001_006061</name>
</gene>
<dbReference type="EMBL" id="JAUSWL010000021">
    <property type="protein sequence ID" value="MDQ0547106.1"/>
    <property type="molecule type" value="Genomic_DNA"/>
</dbReference>
<dbReference type="GO" id="GO:0005975">
    <property type="term" value="P:carbohydrate metabolic process"/>
    <property type="evidence" value="ECO:0007669"/>
    <property type="project" value="InterPro"/>
</dbReference>
<sequence>MAAKQVTLTFDNGPTPHVTDRILEILDRAGIKTTFFVIGQRLDDPAAADLMRAAHTAGHWIGNHTFTHSVALGDRTDRDYALREIEDTQQRIGSLTRPEKLFRPYGNDGLIGRHLLSRAALDHLLAERYTTITWNSVPGDWKDADGWVETAMAQVRGQDWSVMVIHDIEAGCLARLPELIQRVTDLGATFEQTIPRSVILTEAGRTVSMSPDLMAD</sequence>
<dbReference type="InterPro" id="IPR011330">
    <property type="entry name" value="Glyco_hydro/deAcase_b/a-brl"/>
</dbReference>
<evidence type="ECO:0000256" key="3">
    <source>
        <dbReference type="ARBA" id="ARBA00020071"/>
    </source>
</evidence>
<dbReference type="PANTHER" id="PTHR10587">
    <property type="entry name" value="GLYCOSYL TRANSFERASE-RELATED"/>
    <property type="match status" value="1"/>
</dbReference>
<dbReference type="CDD" id="cd10917">
    <property type="entry name" value="CE4_NodB_like_6s_7s"/>
    <property type="match status" value="1"/>
</dbReference>
<dbReference type="RefSeq" id="WP_230368059.1">
    <property type="nucleotide sequence ID" value="NZ_JAJALK010000020.1"/>
</dbReference>
<organism evidence="6 7">
    <name type="scientific">Methylobacterium brachiatum</name>
    <dbReference type="NCBI Taxonomy" id="269660"/>
    <lineage>
        <taxon>Bacteria</taxon>
        <taxon>Pseudomonadati</taxon>
        <taxon>Pseudomonadota</taxon>
        <taxon>Alphaproteobacteria</taxon>
        <taxon>Hyphomicrobiales</taxon>
        <taxon>Methylobacteriaceae</taxon>
        <taxon>Methylobacterium</taxon>
    </lineage>
</organism>
<dbReference type="InterPro" id="IPR002509">
    <property type="entry name" value="NODB_dom"/>
</dbReference>
<evidence type="ECO:0000256" key="2">
    <source>
        <dbReference type="ARBA" id="ARBA00010973"/>
    </source>
</evidence>
<dbReference type="GO" id="GO:0016810">
    <property type="term" value="F:hydrolase activity, acting on carbon-nitrogen (but not peptide) bonds"/>
    <property type="evidence" value="ECO:0007669"/>
    <property type="project" value="InterPro"/>
</dbReference>
<dbReference type="Pfam" id="PF01522">
    <property type="entry name" value="Polysacc_deac_1"/>
    <property type="match status" value="1"/>
</dbReference>
<evidence type="ECO:0000313" key="7">
    <source>
        <dbReference type="Proteomes" id="UP001223420"/>
    </source>
</evidence>